<dbReference type="PANTHER" id="PTHR30055">
    <property type="entry name" value="HTH-TYPE TRANSCRIPTIONAL REGULATOR RUTR"/>
    <property type="match status" value="1"/>
</dbReference>
<dbReference type="InterPro" id="IPR009057">
    <property type="entry name" value="Homeodomain-like_sf"/>
</dbReference>
<evidence type="ECO:0000313" key="7">
    <source>
        <dbReference type="EMBL" id="MBZ5712159.1"/>
    </source>
</evidence>
<name>A0ABS7TVE9_9BACT</name>
<dbReference type="InterPro" id="IPR001647">
    <property type="entry name" value="HTH_TetR"/>
</dbReference>
<dbReference type="SUPFAM" id="SSF46689">
    <property type="entry name" value="Homeodomain-like"/>
    <property type="match status" value="1"/>
</dbReference>
<keyword evidence="5" id="KW-0812">Transmembrane</keyword>
<dbReference type="EMBL" id="JAIRAU010000028">
    <property type="protein sequence ID" value="MBZ5712159.1"/>
    <property type="molecule type" value="Genomic_DNA"/>
</dbReference>
<evidence type="ECO:0000256" key="2">
    <source>
        <dbReference type="ARBA" id="ARBA00023125"/>
    </source>
</evidence>
<reference evidence="7" key="1">
    <citation type="submission" date="2021-08" db="EMBL/GenBank/DDBJ databases">
        <authorList>
            <person name="Stevens D.C."/>
        </authorList>
    </citation>
    <scope>NUCLEOTIDE SEQUENCE</scope>
    <source>
        <strain evidence="7">DSM 53165</strain>
    </source>
</reference>
<keyword evidence="8" id="KW-1185">Reference proteome</keyword>
<feature type="domain" description="HTH tetR-type" evidence="6">
    <location>
        <begin position="16"/>
        <end position="75"/>
    </location>
</feature>
<sequence>MADDAHHPPTRRRDAQDNRDRLIAAAREVFAESGFDVPLDAIARRAGVGRATLYRNFSDRYALGSAIFASNVAALEALAAAHAGRADAFTTLLSAIIEQQIASHALVPALLTGPGAPDLHALARRMTRLLAGPLRRAQAAGAIRRDLSPSDVLSVIAMVSAAVVGAPTLAARRRRATRALQLVLDGLVPRA</sequence>
<dbReference type="Proteomes" id="UP001139031">
    <property type="component" value="Unassembled WGS sequence"/>
</dbReference>
<dbReference type="PANTHER" id="PTHR30055:SF234">
    <property type="entry name" value="HTH-TYPE TRANSCRIPTIONAL REGULATOR BETI"/>
    <property type="match status" value="1"/>
</dbReference>
<protein>
    <submittedName>
        <fullName evidence="7">TetR/AcrR family transcriptional regulator</fullName>
    </submittedName>
</protein>
<gene>
    <name evidence="7" type="ORF">K7C98_23190</name>
</gene>
<comment type="caution">
    <text evidence="7">The sequence shown here is derived from an EMBL/GenBank/DDBJ whole genome shotgun (WGS) entry which is preliminary data.</text>
</comment>
<dbReference type="RefSeq" id="WP_224193920.1">
    <property type="nucleotide sequence ID" value="NZ_JAIRAU010000028.1"/>
</dbReference>
<keyword evidence="2 4" id="KW-0238">DNA-binding</keyword>
<feature type="DNA-binding region" description="H-T-H motif" evidence="4">
    <location>
        <begin position="38"/>
        <end position="57"/>
    </location>
</feature>
<keyword evidence="5" id="KW-1133">Transmembrane helix</keyword>
<accession>A0ABS7TVE9</accession>
<evidence type="ECO:0000256" key="4">
    <source>
        <dbReference type="PROSITE-ProRule" id="PRU00335"/>
    </source>
</evidence>
<dbReference type="Pfam" id="PF00440">
    <property type="entry name" value="TetR_N"/>
    <property type="match status" value="1"/>
</dbReference>
<dbReference type="Pfam" id="PF21597">
    <property type="entry name" value="TetR_C_43"/>
    <property type="match status" value="1"/>
</dbReference>
<evidence type="ECO:0000256" key="3">
    <source>
        <dbReference type="ARBA" id="ARBA00023163"/>
    </source>
</evidence>
<dbReference type="InterPro" id="IPR049445">
    <property type="entry name" value="TetR_SbtR-like_C"/>
</dbReference>
<evidence type="ECO:0000256" key="1">
    <source>
        <dbReference type="ARBA" id="ARBA00023015"/>
    </source>
</evidence>
<evidence type="ECO:0000256" key="5">
    <source>
        <dbReference type="SAM" id="Phobius"/>
    </source>
</evidence>
<organism evidence="7 8">
    <name type="scientific">Nannocystis pusilla</name>
    <dbReference type="NCBI Taxonomy" id="889268"/>
    <lineage>
        <taxon>Bacteria</taxon>
        <taxon>Pseudomonadati</taxon>
        <taxon>Myxococcota</taxon>
        <taxon>Polyangia</taxon>
        <taxon>Nannocystales</taxon>
        <taxon>Nannocystaceae</taxon>
        <taxon>Nannocystis</taxon>
    </lineage>
</organism>
<dbReference type="PROSITE" id="PS50977">
    <property type="entry name" value="HTH_TETR_2"/>
    <property type="match status" value="1"/>
</dbReference>
<dbReference type="Gene3D" id="1.10.357.10">
    <property type="entry name" value="Tetracycline Repressor, domain 2"/>
    <property type="match status" value="1"/>
</dbReference>
<keyword evidence="1" id="KW-0805">Transcription regulation</keyword>
<proteinExistence type="predicted"/>
<dbReference type="PRINTS" id="PR00455">
    <property type="entry name" value="HTHTETR"/>
</dbReference>
<keyword evidence="3" id="KW-0804">Transcription</keyword>
<evidence type="ECO:0000313" key="8">
    <source>
        <dbReference type="Proteomes" id="UP001139031"/>
    </source>
</evidence>
<dbReference type="InterPro" id="IPR050109">
    <property type="entry name" value="HTH-type_TetR-like_transc_reg"/>
</dbReference>
<evidence type="ECO:0000259" key="6">
    <source>
        <dbReference type="PROSITE" id="PS50977"/>
    </source>
</evidence>
<dbReference type="SUPFAM" id="SSF48498">
    <property type="entry name" value="Tetracyclin repressor-like, C-terminal domain"/>
    <property type="match status" value="1"/>
</dbReference>
<dbReference type="InterPro" id="IPR036271">
    <property type="entry name" value="Tet_transcr_reg_TetR-rel_C_sf"/>
</dbReference>
<keyword evidence="5" id="KW-0472">Membrane</keyword>
<feature type="transmembrane region" description="Helical" evidence="5">
    <location>
        <begin position="152"/>
        <end position="171"/>
    </location>
</feature>